<evidence type="ECO:0008006" key="3">
    <source>
        <dbReference type="Google" id="ProtNLM"/>
    </source>
</evidence>
<comment type="caution">
    <text evidence="1">The sequence shown here is derived from an EMBL/GenBank/DDBJ whole genome shotgun (WGS) entry which is preliminary data.</text>
</comment>
<dbReference type="SUPFAM" id="SSF51126">
    <property type="entry name" value="Pectin lyase-like"/>
    <property type="match status" value="1"/>
</dbReference>
<dbReference type="OrthoDB" id="5488826at2"/>
<dbReference type="Proteomes" id="UP000192610">
    <property type="component" value="Unassembled WGS sequence"/>
</dbReference>
<evidence type="ECO:0000313" key="1">
    <source>
        <dbReference type="EMBL" id="OQP47336.1"/>
    </source>
</evidence>
<protein>
    <recommendedName>
        <fullName evidence="3">Pectate lyase superfamily protein domain-containing protein</fullName>
    </recommendedName>
</protein>
<dbReference type="InterPro" id="IPR011050">
    <property type="entry name" value="Pectin_lyase_fold/virulence"/>
</dbReference>
<dbReference type="InterPro" id="IPR012334">
    <property type="entry name" value="Pectin_lyas_fold"/>
</dbReference>
<dbReference type="Gene3D" id="2.160.20.10">
    <property type="entry name" value="Single-stranded right-handed beta-helix, Pectin lyase-like"/>
    <property type="match status" value="1"/>
</dbReference>
<dbReference type="AlphaFoldDB" id="A0A1V9EMJ0"/>
<evidence type="ECO:0000313" key="2">
    <source>
        <dbReference type="Proteomes" id="UP000192610"/>
    </source>
</evidence>
<reference evidence="2" key="1">
    <citation type="submission" date="2016-04" db="EMBL/GenBank/DDBJ databases">
        <authorList>
            <person name="Chen L."/>
            <person name="Zhuang W."/>
            <person name="Wang G."/>
        </authorList>
    </citation>
    <scope>NUCLEOTIDE SEQUENCE [LARGE SCALE GENOMIC DNA]</scope>
    <source>
        <strain evidence="2">17621</strain>
    </source>
</reference>
<dbReference type="EMBL" id="LVXG01000023">
    <property type="protein sequence ID" value="OQP47336.1"/>
    <property type="molecule type" value="Genomic_DNA"/>
</dbReference>
<keyword evidence="2" id="KW-1185">Reference proteome</keyword>
<dbReference type="STRING" id="354355.SAMN05660816_01520"/>
<accession>A0A1V9EMJ0</accession>
<dbReference type="RefSeq" id="WP_081201429.1">
    <property type="nucleotide sequence ID" value="NZ_FOCZ01000002.1"/>
</dbReference>
<proteinExistence type="predicted"/>
<sequence>MIKHPRQLLVVSTAIVLAAGFQPPAGKWESKFVTLNANGTLQYHPDEKGNILPDFSRVGYYQGDQPIPTVPVVKTISAGEDNSQAIIQDAIDELSKKAPDNNGFRGTILLKKGVYKIPGTIRIAASGIILRGEGDGENETKLIATGNTQRSLIMVSGTGNIEEQPGTRVAITDAYVPTGATSFQVESAANFKTGDKVILFRPGTEAWIKDLKMDVIDARDGTKQWQPKEYDLRYERIITKVQGNTITLDNPVVMSLEKQYGGGFIYKYNFNGRLSKVGIEQLRCESTYDKDTSEDHGWTAIQFNRIENGWVRNVTSRYFGYACVHLNDLAKWITVTDSRCLDAKSQITGGRRYSFNNDGQQNLVMNCQTTEGRHDYVTGARVCGPNVFYNCTAKQTHADIGPHHRWASGTLYDNIVTDGEINIQDRGNWGSGHGWSGVTQILWNCTAKRAAVQSPWADGKNYCIGLKGDKYDGRLKGRPDGEWEGQKKDGLEPGSLYITQLRARKAMGNGK</sequence>
<organism evidence="1 2">
    <name type="scientific">Niastella yeongjuensis</name>
    <dbReference type="NCBI Taxonomy" id="354355"/>
    <lineage>
        <taxon>Bacteria</taxon>
        <taxon>Pseudomonadati</taxon>
        <taxon>Bacteroidota</taxon>
        <taxon>Chitinophagia</taxon>
        <taxon>Chitinophagales</taxon>
        <taxon>Chitinophagaceae</taxon>
        <taxon>Niastella</taxon>
    </lineage>
</organism>
<name>A0A1V9EMJ0_9BACT</name>
<gene>
    <name evidence="1" type="ORF">A4H97_07480</name>
</gene>